<dbReference type="InterPro" id="IPR000719">
    <property type="entry name" value="Prot_kinase_dom"/>
</dbReference>
<evidence type="ECO:0000259" key="2">
    <source>
        <dbReference type="PROSITE" id="PS50011"/>
    </source>
</evidence>
<dbReference type="PROSITE" id="PS50011">
    <property type="entry name" value="PROTEIN_KINASE_DOM"/>
    <property type="match status" value="1"/>
</dbReference>
<dbReference type="SUPFAM" id="SSF56112">
    <property type="entry name" value="Protein kinase-like (PK-like)"/>
    <property type="match status" value="1"/>
</dbReference>
<feature type="domain" description="Protein kinase" evidence="2">
    <location>
        <begin position="254"/>
        <end position="560"/>
    </location>
</feature>
<name>A0A6A6H5C2_VIRVR</name>
<feature type="region of interest" description="Disordered" evidence="1">
    <location>
        <begin position="104"/>
        <end position="134"/>
    </location>
</feature>
<dbReference type="GO" id="GO:0005524">
    <property type="term" value="F:ATP binding"/>
    <property type="evidence" value="ECO:0007669"/>
    <property type="project" value="InterPro"/>
</dbReference>
<accession>A0A6A6H5C2</accession>
<dbReference type="InterPro" id="IPR011009">
    <property type="entry name" value="Kinase-like_dom_sf"/>
</dbReference>
<gene>
    <name evidence="3" type="ORF">EV356DRAFT_516952</name>
</gene>
<dbReference type="OrthoDB" id="1668230at2759"/>
<dbReference type="Proteomes" id="UP000800092">
    <property type="component" value="Unassembled WGS sequence"/>
</dbReference>
<keyword evidence="4" id="KW-1185">Reference proteome</keyword>
<evidence type="ECO:0000313" key="4">
    <source>
        <dbReference type="Proteomes" id="UP000800092"/>
    </source>
</evidence>
<organism evidence="3 4">
    <name type="scientific">Viridothelium virens</name>
    <name type="common">Speckled blister lichen</name>
    <name type="synonym">Trypethelium virens</name>
    <dbReference type="NCBI Taxonomy" id="1048519"/>
    <lineage>
        <taxon>Eukaryota</taxon>
        <taxon>Fungi</taxon>
        <taxon>Dikarya</taxon>
        <taxon>Ascomycota</taxon>
        <taxon>Pezizomycotina</taxon>
        <taxon>Dothideomycetes</taxon>
        <taxon>Dothideomycetes incertae sedis</taxon>
        <taxon>Trypetheliales</taxon>
        <taxon>Trypetheliaceae</taxon>
        <taxon>Viridothelium</taxon>
    </lineage>
</organism>
<dbReference type="AlphaFoldDB" id="A0A6A6H5C2"/>
<dbReference type="GO" id="GO:0004672">
    <property type="term" value="F:protein kinase activity"/>
    <property type="evidence" value="ECO:0007669"/>
    <property type="project" value="InterPro"/>
</dbReference>
<reference evidence="3" key="1">
    <citation type="journal article" date="2020" name="Stud. Mycol.">
        <title>101 Dothideomycetes genomes: a test case for predicting lifestyles and emergence of pathogens.</title>
        <authorList>
            <person name="Haridas S."/>
            <person name="Albert R."/>
            <person name="Binder M."/>
            <person name="Bloem J."/>
            <person name="Labutti K."/>
            <person name="Salamov A."/>
            <person name="Andreopoulos B."/>
            <person name="Baker S."/>
            <person name="Barry K."/>
            <person name="Bills G."/>
            <person name="Bluhm B."/>
            <person name="Cannon C."/>
            <person name="Castanera R."/>
            <person name="Culley D."/>
            <person name="Daum C."/>
            <person name="Ezra D."/>
            <person name="Gonzalez J."/>
            <person name="Henrissat B."/>
            <person name="Kuo A."/>
            <person name="Liang C."/>
            <person name="Lipzen A."/>
            <person name="Lutzoni F."/>
            <person name="Magnuson J."/>
            <person name="Mondo S."/>
            <person name="Nolan M."/>
            <person name="Ohm R."/>
            <person name="Pangilinan J."/>
            <person name="Park H.-J."/>
            <person name="Ramirez L."/>
            <person name="Alfaro M."/>
            <person name="Sun H."/>
            <person name="Tritt A."/>
            <person name="Yoshinaga Y."/>
            <person name="Zwiers L.-H."/>
            <person name="Turgeon B."/>
            <person name="Goodwin S."/>
            <person name="Spatafora J."/>
            <person name="Crous P."/>
            <person name="Grigoriev I."/>
        </authorList>
    </citation>
    <scope>NUCLEOTIDE SEQUENCE</scope>
    <source>
        <strain evidence="3">Tuck. ex Michener</strain>
    </source>
</reference>
<feature type="compositionally biased region" description="Low complexity" evidence="1">
    <location>
        <begin position="109"/>
        <end position="131"/>
    </location>
</feature>
<sequence>MLAPAPAVGVHFTPQPALNESQLAKQVGRVIVYPNPDESSALFKDRFSQGNEAILKFMWKQSAYRQVAVPSSRDFVPYIEIGYAASADIRIPTRAELEEALDAYSNQTNSSQRQESAPSSSSRSDTSSNSDNMEVDEDFLSDSQMCLEEHCPDMTIRVYPDSNSGAAVVHNLSGSRVGFLCSTDPHVNPVLNTGEFARLPNEAQDSMEFDIITGNGLLRLQILRPPDILCTQPSGSSNQELQIQERTMTRPLIAQLYLKAAPGQEAHFPTTGDIAGYSLIWMDRLRFPIKNISVISIVKDPAANFFLSQTIDTRMSGPMDLVVASTKFADQRRINGLLFRNPCLMKAMAFDPRTLTTLYDHEECRSLTEPQFLRRHGYTNLEEQDVLQVLAGVATLLQDMHHIGLVHGLIEPANIFYSRSKRRVKVMSLMNVASSNDFFTYGGMIGCVLAWYLAPEEVDGGKRTREGDIFALGVTGLFLMGVMPLPEINSGQFHIQALTLQEPQRGTRGAVEEMWKWLDRAAWGGECVPAEEGSLRALLSEMVSKEAWMRPSARRVKEFVDGMGAIA</sequence>
<dbReference type="Gene3D" id="1.10.510.10">
    <property type="entry name" value="Transferase(Phosphotransferase) domain 1"/>
    <property type="match status" value="1"/>
</dbReference>
<dbReference type="EMBL" id="ML991810">
    <property type="protein sequence ID" value="KAF2233018.1"/>
    <property type="molecule type" value="Genomic_DNA"/>
</dbReference>
<dbReference type="Pfam" id="PF00069">
    <property type="entry name" value="Pkinase"/>
    <property type="match status" value="1"/>
</dbReference>
<protein>
    <recommendedName>
        <fullName evidence="2">Protein kinase domain-containing protein</fullName>
    </recommendedName>
</protein>
<proteinExistence type="predicted"/>
<evidence type="ECO:0000313" key="3">
    <source>
        <dbReference type="EMBL" id="KAF2233018.1"/>
    </source>
</evidence>
<evidence type="ECO:0000256" key="1">
    <source>
        <dbReference type="SAM" id="MobiDB-lite"/>
    </source>
</evidence>